<protein>
    <submittedName>
        <fullName evidence="3">Stress-response A/B barrel domain-containing protein</fullName>
    </submittedName>
</protein>
<evidence type="ECO:0000313" key="3">
    <source>
        <dbReference type="EMBL" id="CAB1127744.1"/>
    </source>
</evidence>
<evidence type="ECO:0000256" key="1">
    <source>
        <dbReference type="ARBA" id="ARBA00011738"/>
    </source>
</evidence>
<dbReference type="Gene3D" id="3.30.70.100">
    <property type="match status" value="1"/>
</dbReference>
<dbReference type="Pfam" id="PF07876">
    <property type="entry name" value="Dabb"/>
    <property type="match status" value="1"/>
</dbReference>
<dbReference type="KEGG" id="hfv:R50_0238"/>
<proteinExistence type="predicted"/>
<dbReference type="PANTHER" id="PTHR33178:SF10">
    <property type="entry name" value="STRESS-RESPONSE A_B BARREL DOMAIN-CONTAINING PROTEIN"/>
    <property type="match status" value="1"/>
</dbReference>
<dbReference type="EMBL" id="LR778114">
    <property type="protein sequence ID" value="CAB1127744.1"/>
    <property type="molecule type" value="Genomic_DNA"/>
</dbReference>
<dbReference type="AlphaFoldDB" id="A0A6F8ZDH5"/>
<reference evidence="3 4" key="1">
    <citation type="submission" date="2020-02" db="EMBL/GenBank/DDBJ databases">
        <authorList>
            <person name="Hogendoorn C."/>
        </authorList>
    </citation>
    <scope>NUCLEOTIDE SEQUENCE [LARGE SCALE GENOMIC DNA]</scope>
    <source>
        <strain evidence="3">R501</strain>
    </source>
</reference>
<name>A0A6F8ZDH5_9FIRM</name>
<dbReference type="InterPro" id="IPR011008">
    <property type="entry name" value="Dimeric_a/b-barrel"/>
</dbReference>
<dbReference type="SMART" id="SM00886">
    <property type="entry name" value="Dabb"/>
    <property type="match status" value="1"/>
</dbReference>
<accession>A0A6F8ZDH5</accession>
<dbReference type="SUPFAM" id="SSF54909">
    <property type="entry name" value="Dimeric alpha+beta barrel"/>
    <property type="match status" value="1"/>
</dbReference>
<dbReference type="PANTHER" id="PTHR33178">
    <property type="match status" value="1"/>
</dbReference>
<dbReference type="PROSITE" id="PS51502">
    <property type="entry name" value="S_R_A_B_BARREL"/>
    <property type="match status" value="1"/>
</dbReference>
<feature type="domain" description="Stress-response A/B barrel" evidence="2">
    <location>
        <begin position="6"/>
        <end position="98"/>
    </location>
</feature>
<organism evidence="3 4">
    <name type="scientific">Candidatus Hydrogenisulfobacillus filiaventi</name>
    <dbReference type="NCBI Taxonomy" id="2707344"/>
    <lineage>
        <taxon>Bacteria</taxon>
        <taxon>Bacillati</taxon>
        <taxon>Bacillota</taxon>
        <taxon>Clostridia</taxon>
        <taxon>Eubacteriales</taxon>
        <taxon>Clostridiales Family XVII. Incertae Sedis</taxon>
        <taxon>Candidatus Hydrogenisulfobacillus</taxon>
    </lineage>
</organism>
<sequence length="102" mass="11340">MPMPAMQHVVLIRLPERPGEADQAELARLVDALPASIPGIRRLHWGWDVSGRSRGYQLGLVMEFESAEALAAYLPHPVHQRVVAWLNAHQGEILAFDFPLPG</sequence>
<dbReference type="InterPro" id="IPR013097">
    <property type="entry name" value="Dabb"/>
</dbReference>
<dbReference type="InterPro" id="IPR044662">
    <property type="entry name" value="HS1/DABB1-like"/>
</dbReference>
<evidence type="ECO:0000259" key="2">
    <source>
        <dbReference type="PROSITE" id="PS51502"/>
    </source>
</evidence>
<evidence type="ECO:0000313" key="4">
    <source>
        <dbReference type="Proteomes" id="UP000503399"/>
    </source>
</evidence>
<comment type="subunit">
    <text evidence="1">Homodimer.</text>
</comment>
<dbReference type="Proteomes" id="UP000503399">
    <property type="component" value="Chromosome"/>
</dbReference>
<gene>
    <name evidence="3" type="ORF">R50_0238</name>
</gene>
<keyword evidence="4" id="KW-1185">Reference proteome</keyword>